<sequence>MYMMSLAQSDVFHFNNVLPPFLSHSTIYRLKEMVLLSLICALVKRGRVFSVDIDNIKSVGHLKKPIKEGTSVIIQSPARKLQLFLAKKDEGRGAWLTETEVKQGAWSTSGLTLL</sequence>
<evidence type="ECO:0000256" key="3">
    <source>
        <dbReference type="ARBA" id="ARBA00022525"/>
    </source>
</evidence>
<evidence type="ECO:0000259" key="4">
    <source>
        <dbReference type="Pfam" id="PF20147"/>
    </source>
</evidence>
<dbReference type="AlphaFoldDB" id="A0A425BXN5"/>
<dbReference type="InterPro" id="IPR045379">
    <property type="entry name" value="Crinkler_N"/>
</dbReference>
<keyword evidence="3" id="KW-0964">Secreted</keyword>
<dbReference type="Pfam" id="PF20147">
    <property type="entry name" value="Crinkler"/>
    <property type="match status" value="1"/>
</dbReference>
<evidence type="ECO:0000256" key="2">
    <source>
        <dbReference type="ARBA" id="ARBA00004613"/>
    </source>
</evidence>
<dbReference type="EMBL" id="QKXF01000705">
    <property type="protein sequence ID" value="RQM09420.1"/>
    <property type="molecule type" value="Genomic_DNA"/>
</dbReference>
<evidence type="ECO:0000313" key="5">
    <source>
        <dbReference type="EMBL" id="RQM09420.1"/>
    </source>
</evidence>
<organism evidence="5 6">
    <name type="scientific">Peronospora effusa</name>
    <dbReference type="NCBI Taxonomy" id="542832"/>
    <lineage>
        <taxon>Eukaryota</taxon>
        <taxon>Sar</taxon>
        <taxon>Stramenopiles</taxon>
        <taxon>Oomycota</taxon>
        <taxon>Peronosporomycetes</taxon>
        <taxon>Peronosporales</taxon>
        <taxon>Peronosporaceae</taxon>
        <taxon>Peronospora</taxon>
    </lineage>
</organism>
<gene>
    <name evidence="5" type="ORF">DD237_008607</name>
</gene>
<name>A0A425BXN5_9STRA</name>
<evidence type="ECO:0000313" key="6">
    <source>
        <dbReference type="Proteomes" id="UP000286097"/>
    </source>
</evidence>
<dbReference type="VEuPathDB" id="FungiDB:DD237_008607"/>
<dbReference type="GO" id="GO:0043657">
    <property type="term" value="C:host cell"/>
    <property type="evidence" value="ECO:0007669"/>
    <property type="project" value="UniProtKB-SubCell"/>
</dbReference>
<comment type="caution">
    <text evidence="5">The sequence shown here is derived from an EMBL/GenBank/DDBJ whole genome shotgun (WGS) entry which is preliminary data.</text>
</comment>
<comment type="subcellular location">
    <subcellularLocation>
        <location evidence="1">Host cell</location>
    </subcellularLocation>
    <subcellularLocation>
        <location evidence="2">Secreted</location>
    </subcellularLocation>
</comment>
<dbReference type="Proteomes" id="UP000286097">
    <property type="component" value="Unassembled WGS sequence"/>
</dbReference>
<dbReference type="GO" id="GO:0005576">
    <property type="term" value="C:extracellular region"/>
    <property type="evidence" value="ECO:0007669"/>
    <property type="project" value="UniProtKB-SubCell"/>
</dbReference>
<accession>A0A425BXN5</accession>
<proteinExistence type="predicted"/>
<feature type="domain" description="Crinkler effector protein N-terminal" evidence="4">
    <location>
        <begin position="36"/>
        <end position="101"/>
    </location>
</feature>
<evidence type="ECO:0000256" key="1">
    <source>
        <dbReference type="ARBA" id="ARBA00004340"/>
    </source>
</evidence>
<protein>
    <recommendedName>
        <fullName evidence="4">Crinkler effector protein N-terminal domain-containing protein</fullName>
    </recommendedName>
</protein>
<reference evidence="5 6" key="1">
    <citation type="submission" date="2018-06" db="EMBL/GenBank/DDBJ databases">
        <title>Comparative genomics of downy mildews reveals potential adaptations to biotrophy.</title>
        <authorList>
            <person name="Fletcher K."/>
            <person name="Klosterman S.J."/>
            <person name="Derevnina L."/>
            <person name="Martin F."/>
            <person name="Koike S."/>
            <person name="Reyes Chin-Wo S."/>
            <person name="Mou B."/>
            <person name="Michelmore R."/>
        </authorList>
    </citation>
    <scope>NUCLEOTIDE SEQUENCE [LARGE SCALE GENOMIC DNA]</scope>
    <source>
        <strain evidence="5 6">R13</strain>
    </source>
</reference>